<protein>
    <submittedName>
        <fullName evidence="1">Uncharacterized protein</fullName>
    </submittedName>
</protein>
<reference evidence="1" key="1">
    <citation type="journal article" date="2022" name="bioRxiv">
        <title>Sequencing and chromosome-scale assembly of the giantPleurodeles waltlgenome.</title>
        <authorList>
            <person name="Brown T."/>
            <person name="Elewa A."/>
            <person name="Iarovenko S."/>
            <person name="Subramanian E."/>
            <person name="Araus A.J."/>
            <person name="Petzold A."/>
            <person name="Susuki M."/>
            <person name="Suzuki K.-i.T."/>
            <person name="Hayashi T."/>
            <person name="Toyoda A."/>
            <person name="Oliveira C."/>
            <person name="Osipova E."/>
            <person name="Leigh N.D."/>
            <person name="Simon A."/>
            <person name="Yun M.H."/>
        </authorList>
    </citation>
    <scope>NUCLEOTIDE SEQUENCE</scope>
    <source>
        <strain evidence="1">20211129_DDA</strain>
        <tissue evidence="1">Liver</tissue>
    </source>
</reference>
<dbReference type="EMBL" id="JANPWB010000011">
    <property type="protein sequence ID" value="KAJ1122680.1"/>
    <property type="molecule type" value="Genomic_DNA"/>
</dbReference>
<comment type="caution">
    <text evidence="1">The sequence shown here is derived from an EMBL/GenBank/DDBJ whole genome shotgun (WGS) entry which is preliminary data.</text>
</comment>
<dbReference type="AlphaFoldDB" id="A0AAV7P674"/>
<organism evidence="1 2">
    <name type="scientific">Pleurodeles waltl</name>
    <name type="common">Iberian ribbed newt</name>
    <dbReference type="NCBI Taxonomy" id="8319"/>
    <lineage>
        <taxon>Eukaryota</taxon>
        <taxon>Metazoa</taxon>
        <taxon>Chordata</taxon>
        <taxon>Craniata</taxon>
        <taxon>Vertebrata</taxon>
        <taxon>Euteleostomi</taxon>
        <taxon>Amphibia</taxon>
        <taxon>Batrachia</taxon>
        <taxon>Caudata</taxon>
        <taxon>Salamandroidea</taxon>
        <taxon>Salamandridae</taxon>
        <taxon>Pleurodelinae</taxon>
        <taxon>Pleurodeles</taxon>
    </lineage>
</organism>
<proteinExistence type="predicted"/>
<accession>A0AAV7P674</accession>
<name>A0AAV7P674_PLEWA</name>
<dbReference type="Proteomes" id="UP001066276">
    <property type="component" value="Chromosome 7"/>
</dbReference>
<evidence type="ECO:0000313" key="1">
    <source>
        <dbReference type="EMBL" id="KAJ1122680.1"/>
    </source>
</evidence>
<sequence length="141" mass="15261">MDTLTTRVDKLIAALGKQLKGITTADGLIYQLEDDTTGHNEKVVDMSKVLNAFRATNEDLEARLQHNNLCIVSLPETSYPVQPAAYASHLLVTGAARDPQVQAGACIALEAAAGWSVRYAEFSGYGHVQVIDSLSLFIKEN</sequence>
<keyword evidence="2" id="KW-1185">Reference proteome</keyword>
<gene>
    <name evidence="1" type="ORF">NDU88_001165</name>
</gene>
<evidence type="ECO:0000313" key="2">
    <source>
        <dbReference type="Proteomes" id="UP001066276"/>
    </source>
</evidence>